<dbReference type="InterPro" id="IPR006311">
    <property type="entry name" value="TAT_signal"/>
</dbReference>
<organism evidence="3 4">
    <name type="scientific">Streptomyces paludis</name>
    <dbReference type="NCBI Taxonomy" id="2282738"/>
    <lineage>
        <taxon>Bacteria</taxon>
        <taxon>Bacillati</taxon>
        <taxon>Actinomycetota</taxon>
        <taxon>Actinomycetes</taxon>
        <taxon>Kitasatosporales</taxon>
        <taxon>Streptomycetaceae</taxon>
        <taxon>Streptomyces</taxon>
    </lineage>
</organism>
<dbReference type="Proteomes" id="UP000253868">
    <property type="component" value="Chromosome"/>
</dbReference>
<dbReference type="Pfam" id="PF13416">
    <property type="entry name" value="SBP_bac_8"/>
    <property type="match status" value="1"/>
</dbReference>
<sequence>MTHLDRRTLLRSAGAAGAALLGGGLLAACGSPGSSSSGGSTSLTLFHWAGAQGTVPRKVAKAFAKKHGATIRYIEGTNADTFPKLVSSVQINAEKPLLNLGFFNAQSFAQGSADGLWAPADDSAVPNVAKVLPGYRTSGGLGAYMVMDAMGLIYNKNVIRTPPTSWTDLFDTAYRGKVTTWDAPAFSVNAVPVINQIEGGSEGDLSKGIAAFSRAAKRGQFSGLIGSLDQLRQQLNSGQVVIAPGFQGVAQPWIDEGDPIGFAVPKQGVMAFPEGFQLVKGSSDDQLELAAELMNELFAPATVSAYSAATATIPLVEGAELPAKYRDVESYQLQTVQNALKLDWAALVSGLDKATTAWNNDVKAHL</sequence>
<reference evidence="4" key="1">
    <citation type="submission" date="2018-07" db="EMBL/GenBank/DDBJ databases">
        <authorList>
            <person name="Zhao J."/>
        </authorList>
    </citation>
    <scope>NUCLEOTIDE SEQUENCE [LARGE SCALE GENOMIC DNA]</scope>
    <source>
        <strain evidence="4">GSSD-12</strain>
    </source>
</reference>
<dbReference type="PANTHER" id="PTHR30006:SF2">
    <property type="entry name" value="ABC TRANSPORTER SUBSTRATE-BINDING PROTEIN"/>
    <property type="match status" value="1"/>
</dbReference>
<dbReference type="KEGG" id="spad:DVK44_33560"/>
<dbReference type="PROSITE" id="PS51318">
    <property type="entry name" value="TAT"/>
    <property type="match status" value="1"/>
</dbReference>
<dbReference type="EMBL" id="CP031194">
    <property type="protein sequence ID" value="AXG81843.1"/>
    <property type="molecule type" value="Genomic_DNA"/>
</dbReference>
<name>A0A345HYR9_9ACTN</name>
<gene>
    <name evidence="3" type="ORF">DVK44_33560</name>
</gene>
<dbReference type="SUPFAM" id="SSF53850">
    <property type="entry name" value="Periplasmic binding protein-like II"/>
    <property type="match status" value="1"/>
</dbReference>
<accession>A0A345HYR9</accession>
<feature type="signal peptide" evidence="2">
    <location>
        <begin position="1"/>
        <end position="27"/>
    </location>
</feature>
<keyword evidence="1 2" id="KW-0732">Signal</keyword>
<protein>
    <submittedName>
        <fullName evidence="3">Extracellular solute-binding protein</fullName>
    </submittedName>
</protein>
<evidence type="ECO:0000256" key="1">
    <source>
        <dbReference type="ARBA" id="ARBA00022729"/>
    </source>
</evidence>
<evidence type="ECO:0000313" key="4">
    <source>
        <dbReference type="Proteomes" id="UP000253868"/>
    </source>
</evidence>
<evidence type="ECO:0000256" key="2">
    <source>
        <dbReference type="SAM" id="SignalP"/>
    </source>
</evidence>
<evidence type="ECO:0000313" key="3">
    <source>
        <dbReference type="EMBL" id="AXG81843.1"/>
    </source>
</evidence>
<feature type="chain" id="PRO_5016757625" evidence="2">
    <location>
        <begin position="28"/>
        <end position="366"/>
    </location>
</feature>
<proteinExistence type="predicted"/>
<dbReference type="PANTHER" id="PTHR30006">
    <property type="entry name" value="THIAMINE-BINDING PERIPLASMIC PROTEIN-RELATED"/>
    <property type="match status" value="1"/>
</dbReference>
<dbReference type="AlphaFoldDB" id="A0A345HYR9"/>
<dbReference type="OrthoDB" id="9769319at2"/>
<keyword evidence="4" id="KW-1185">Reference proteome</keyword>
<dbReference type="PROSITE" id="PS51257">
    <property type="entry name" value="PROKAR_LIPOPROTEIN"/>
    <property type="match status" value="1"/>
</dbReference>
<dbReference type="Gene3D" id="3.40.190.10">
    <property type="entry name" value="Periplasmic binding protein-like II"/>
    <property type="match status" value="2"/>
</dbReference>
<dbReference type="RefSeq" id="WP_114664384.1">
    <property type="nucleotide sequence ID" value="NZ_CP031194.1"/>
</dbReference>
<dbReference type="InterPro" id="IPR006059">
    <property type="entry name" value="SBP"/>
</dbReference>